<keyword evidence="3" id="KW-1185">Reference proteome</keyword>
<sequence length="98" mass="10030">MADLEGHRAAAQRAPVHAVPDAARQPGLAAASVEILGARVGQEGQAKTEEPSSHGPSVVRSRQGAAPRPSKRPERSSASSKAPNGECTDAHRTAASMS</sequence>
<dbReference type="Proteomes" id="UP000619376">
    <property type="component" value="Unassembled WGS sequence"/>
</dbReference>
<organism evidence="2 3">
    <name type="scientific">Deinococcus metalli</name>
    <dbReference type="NCBI Taxonomy" id="1141878"/>
    <lineage>
        <taxon>Bacteria</taxon>
        <taxon>Thermotogati</taxon>
        <taxon>Deinococcota</taxon>
        <taxon>Deinococci</taxon>
        <taxon>Deinococcales</taxon>
        <taxon>Deinococcaceae</taxon>
        <taxon>Deinococcus</taxon>
    </lineage>
</organism>
<evidence type="ECO:0000256" key="1">
    <source>
        <dbReference type="SAM" id="MobiDB-lite"/>
    </source>
</evidence>
<feature type="region of interest" description="Disordered" evidence="1">
    <location>
        <begin position="1"/>
        <end position="25"/>
    </location>
</feature>
<proteinExistence type="predicted"/>
<comment type="caution">
    <text evidence="2">The sequence shown here is derived from an EMBL/GenBank/DDBJ whole genome shotgun (WGS) entry which is preliminary data.</text>
</comment>
<reference evidence="3" key="1">
    <citation type="journal article" date="2019" name="Int. J. Syst. Evol. Microbiol.">
        <title>The Global Catalogue of Microorganisms (GCM) 10K type strain sequencing project: providing services to taxonomists for standard genome sequencing and annotation.</title>
        <authorList>
            <consortium name="The Broad Institute Genomics Platform"/>
            <consortium name="The Broad Institute Genome Sequencing Center for Infectious Disease"/>
            <person name="Wu L."/>
            <person name="Ma J."/>
        </authorList>
    </citation>
    <scope>NUCLEOTIDE SEQUENCE [LARGE SCALE GENOMIC DNA]</scope>
    <source>
        <strain evidence="3">CGMCC 1.18437</strain>
    </source>
</reference>
<feature type="region of interest" description="Disordered" evidence="1">
    <location>
        <begin position="39"/>
        <end position="98"/>
    </location>
</feature>
<dbReference type="EMBL" id="BNAJ01000006">
    <property type="protein sequence ID" value="GHF47681.1"/>
    <property type="molecule type" value="Genomic_DNA"/>
</dbReference>
<evidence type="ECO:0000313" key="2">
    <source>
        <dbReference type="EMBL" id="GHF47681.1"/>
    </source>
</evidence>
<accession>A0ABQ3JN68</accession>
<evidence type="ECO:0000313" key="3">
    <source>
        <dbReference type="Proteomes" id="UP000619376"/>
    </source>
</evidence>
<gene>
    <name evidence="2" type="ORF">GCM10017781_24980</name>
</gene>
<protein>
    <submittedName>
        <fullName evidence="2">Uncharacterized protein</fullName>
    </submittedName>
</protein>
<name>A0ABQ3JN68_9DEIO</name>